<evidence type="ECO:0000256" key="14">
    <source>
        <dbReference type="ARBA" id="ARBA00041592"/>
    </source>
</evidence>
<keyword evidence="7" id="KW-0378">Hydrolase</keyword>
<evidence type="ECO:0000256" key="2">
    <source>
        <dbReference type="ARBA" id="ARBA00005582"/>
    </source>
</evidence>
<evidence type="ECO:0000313" key="19">
    <source>
        <dbReference type="Proteomes" id="UP000556026"/>
    </source>
</evidence>
<dbReference type="GO" id="GO:0006260">
    <property type="term" value="P:DNA replication"/>
    <property type="evidence" value="ECO:0007669"/>
    <property type="project" value="UniProtKB-KW"/>
</dbReference>
<evidence type="ECO:0000256" key="6">
    <source>
        <dbReference type="ARBA" id="ARBA00022763"/>
    </source>
</evidence>
<dbReference type="GO" id="GO:0044715">
    <property type="term" value="F:8-oxo-dGDP phosphatase activity"/>
    <property type="evidence" value="ECO:0007669"/>
    <property type="project" value="TreeGrafter"/>
</dbReference>
<comment type="caution">
    <text evidence="18">The sequence shown here is derived from an EMBL/GenBank/DDBJ whole genome shotgun (WGS) entry which is preliminary data.</text>
</comment>
<evidence type="ECO:0000259" key="17">
    <source>
        <dbReference type="PROSITE" id="PS51462"/>
    </source>
</evidence>
<dbReference type="GO" id="GO:0006281">
    <property type="term" value="P:DNA repair"/>
    <property type="evidence" value="ECO:0007669"/>
    <property type="project" value="UniProtKB-KW"/>
</dbReference>
<dbReference type="EC" id="3.6.1.55" evidence="12"/>
<evidence type="ECO:0000256" key="8">
    <source>
        <dbReference type="ARBA" id="ARBA00022842"/>
    </source>
</evidence>
<keyword evidence="6" id="KW-0227">DNA damage</keyword>
<dbReference type="GO" id="GO:0008413">
    <property type="term" value="F:8-oxo-7,8-dihydroguanosine triphosphate pyrophosphatase activity"/>
    <property type="evidence" value="ECO:0007669"/>
    <property type="project" value="TreeGrafter"/>
</dbReference>
<keyword evidence="4" id="KW-0235">DNA replication</keyword>
<dbReference type="Pfam" id="PF00293">
    <property type="entry name" value="NUDIX"/>
    <property type="match status" value="1"/>
</dbReference>
<keyword evidence="19" id="KW-1185">Reference proteome</keyword>
<keyword evidence="8" id="KW-0460">Magnesium</keyword>
<keyword evidence="3" id="KW-0515">Mutator protein</keyword>
<evidence type="ECO:0000256" key="16">
    <source>
        <dbReference type="ARBA" id="ARBA00042798"/>
    </source>
</evidence>
<dbReference type="InterPro" id="IPR015797">
    <property type="entry name" value="NUDIX_hydrolase-like_dom_sf"/>
</dbReference>
<dbReference type="InterPro" id="IPR020476">
    <property type="entry name" value="Nudix_hydrolase"/>
</dbReference>
<evidence type="ECO:0000256" key="1">
    <source>
        <dbReference type="ARBA" id="ARBA00001946"/>
    </source>
</evidence>
<dbReference type="Proteomes" id="UP000556026">
    <property type="component" value="Unassembled WGS sequence"/>
</dbReference>
<comment type="similarity">
    <text evidence="2">Belongs to the Nudix hydrolase family.</text>
</comment>
<comment type="cofactor">
    <cofactor evidence="1">
        <name>Mg(2+)</name>
        <dbReference type="ChEBI" id="CHEBI:18420"/>
    </cofactor>
</comment>
<evidence type="ECO:0000256" key="13">
    <source>
        <dbReference type="ARBA" id="ARBA00040794"/>
    </source>
</evidence>
<evidence type="ECO:0000256" key="3">
    <source>
        <dbReference type="ARBA" id="ARBA00022457"/>
    </source>
</evidence>
<dbReference type="GO" id="GO:0035539">
    <property type="term" value="F:8-oxo-7,8-dihydrodeoxyguanosine triphosphate pyrophosphatase activity"/>
    <property type="evidence" value="ECO:0007669"/>
    <property type="project" value="UniProtKB-EC"/>
</dbReference>
<dbReference type="PRINTS" id="PR00502">
    <property type="entry name" value="NUDIXFAMILY"/>
</dbReference>
<evidence type="ECO:0000256" key="11">
    <source>
        <dbReference type="ARBA" id="ARBA00036904"/>
    </source>
</evidence>
<dbReference type="InterPro" id="IPR000086">
    <property type="entry name" value="NUDIX_hydrolase_dom"/>
</dbReference>
<keyword evidence="5" id="KW-0479">Metal-binding</keyword>
<evidence type="ECO:0000256" key="12">
    <source>
        <dbReference type="ARBA" id="ARBA00038905"/>
    </source>
</evidence>
<organism evidence="18 19">
    <name type="scientific">Geomonas silvestris</name>
    <dbReference type="NCBI Taxonomy" id="2740184"/>
    <lineage>
        <taxon>Bacteria</taxon>
        <taxon>Pseudomonadati</taxon>
        <taxon>Thermodesulfobacteriota</taxon>
        <taxon>Desulfuromonadia</taxon>
        <taxon>Geobacterales</taxon>
        <taxon>Geobacteraceae</taxon>
        <taxon>Geomonas</taxon>
    </lineage>
</organism>
<reference evidence="19" key="1">
    <citation type="submission" date="2020-06" db="EMBL/GenBank/DDBJ databases">
        <title>Draft genomic sequence of Geomonas sp. Red330.</title>
        <authorList>
            <person name="Itoh H."/>
            <person name="Zhenxing X."/>
            <person name="Ushijima N."/>
            <person name="Masuda Y."/>
            <person name="Shiratori Y."/>
            <person name="Senoo K."/>
        </authorList>
    </citation>
    <scope>NUCLEOTIDE SEQUENCE [LARGE SCALE GENOMIC DNA]</scope>
    <source>
        <strain evidence="19">Red330</strain>
    </source>
</reference>
<gene>
    <name evidence="18" type="ORF">GMST_25820</name>
</gene>
<sequence length="151" mass="16876">MNAIVVAMSNETAPAKRHVHVACAIIERDGLVLSARRKASSNLPLKWEFPGGKLEPGEELEECLRRELIEEMEVEIAVGRPLTPATHSYPNLTVTLYPFVCSITAGEIVLHEHSAITWLPPATMHELDWAEADFPIIAEYQQTVLTQSAYW</sequence>
<dbReference type="SUPFAM" id="SSF55811">
    <property type="entry name" value="Nudix"/>
    <property type="match status" value="1"/>
</dbReference>
<dbReference type="PANTHER" id="PTHR47707">
    <property type="entry name" value="8-OXO-DGTP DIPHOSPHATASE"/>
    <property type="match status" value="1"/>
</dbReference>
<evidence type="ECO:0000256" key="9">
    <source>
        <dbReference type="ARBA" id="ARBA00023204"/>
    </source>
</evidence>
<dbReference type="InterPro" id="IPR047127">
    <property type="entry name" value="MutT-like"/>
</dbReference>
<evidence type="ECO:0000256" key="15">
    <source>
        <dbReference type="ARBA" id="ARBA00041979"/>
    </source>
</evidence>
<dbReference type="CDD" id="cd03425">
    <property type="entry name" value="NUDIX_MutT_NudA_like"/>
    <property type="match status" value="1"/>
</dbReference>
<dbReference type="PANTHER" id="PTHR47707:SF1">
    <property type="entry name" value="NUDIX HYDROLASE FAMILY PROTEIN"/>
    <property type="match status" value="1"/>
</dbReference>
<proteinExistence type="inferred from homology"/>
<feature type="domain" description="Nudix hydrolase" evidence="17">
    <location>
        <begin position="16"/>
        <end position="145"/>
    </location>
</feature>
<evidence type="ECO:0000256" key="7">
    <source>
        <dbReference type="ARBA" id="ARBA00022801"/>
    </source>
</evidence>
<dbReference type="GO" id="GO:0046872">
    <property type="term" value="F:metal ion binding"/>
    <property type="evidence" value="ECO:0007669"/>
    <property type="project" value="UniProtKB-KW"/>
</dbReference>
<evidence type="ECO:0000256" key="5">
    <source>
        <dbReference type="ARBA" id="ARBA00022723"/>
    </source>
</evidence>
<evidence type="ECO:0000256" key="10">
    <source>
        <dbReference type="ARBA" id="ARBA00035861"/>
    </source>
</evidence>
<comment type="catalytic activity">
    <reaction evidence="11">
        <text>8-oxo-GTP + H2O = 8-oxo-GMP + diphosphate + H(+)</text>
        <dbReference type="Rhea" id="RHEA:67616"/>
        <dbReference type="ChEBI" id="CHEBI:15377"/>
        <dbReference type="ChEBI" id="CHEBI:15378"/>
        <dbReference type="ChEBI" id="CHEBI:33019"/>
        <dbReference type="ChEBI" id="CHEBI:143553"/>
        <dbReference type="ChEBI" id="CHEBI:145694"/>
    </reaction>
</comment>
<protein>
    <recommendedName>
        <fullName evidence="13">8-oxo-dGTP diphosphatase</fullName>
        <ecNumber evidence="12">3.6.1.55</ecNumber>
    </recommendedName>
    <alternativeName>
        <fullName evidence="16">7,8-dihydro-8-oxoguanine-triphosphatase</fullName>
    </alternativeName>
    <alternativeName>
        <fullName evidence="15">Mutator protein MutT</fullName>
    </alternativeName>
    <alternativeName>
        <fullName evidence="14">dGTP pyrophosphohydrolase</fullName>
    </alternativeName>
</protein>
<name>A0A6V8MK01_9BACT</name>
<dbReference type="EMBL" id="BLXX01000007">
    <property type="protein sequence ID" value="GFO60257.1"/>
    <property type="molecule type" value="Genomic_DNA"/>
</dbReference>
<keyword evidence="9" id="KW-0234">DNA repair</keyword>
<dbReference type="Gene3D" id="3.90.79.10">
    <property type="entry name" value="Nucleoside Triphosphate Pyrophosphohydrolase"/>
    <property type="match status" value="1"/>
</dbReference>
<evidence type="ECO:0000313" key="18">
    <source>
        <dbReference type="EMBL" id="GFO60257.1"/>
    </source>
</evidence>
<dbReference type="PROSITE" id="PS51462">
    <property type="entry name" value="NUDIX"/>
    <property type="match status" value="1"/>
</dbReference>
<comment type="catalytic activity">
    <reaction evidence="10">
        <text>8-oxo-dGTP + H2O = 8-oxo-dGMP + diphosphate + H(+)</text>
        <dbReference type="Rhea" id="RHEA:31575"/>
        <dbReference type="ChEBI" id="CHEBI:15377"/>
        <dbReference type="ChEBI" id="CHEBI:15378"/>
        <dbReference type="ChEBI" id="CHEBI:33019"/>
        <dbReference type="ChEBI" id="CHEBI:63224"/>
        <dbReference type="ChEBI" id="CHEBI:77896"/>
        <dbReference type="EC" id="3.6.1.55"/>
    </reaction>
</comment>
<dbReference type="GO" id="GO:0044716">
    <property type="term" value="F:8-oxo-GDP phosphatase activity"/>
    <property type="evidence" value="ECO:0007669"/>
    <property type="project" value="TreeGrafter"/>
</dbReference>
<evidence type="ECO:0000256" key="4">
    <source>
        <dbReference type="ARBA" id="ARBA00022705"/>
    </source>
</evidence>
<dbReference type="AlphaFoldDB" id="A0A6V8MK01"/>
<accession>A0A6V8MK01</accession>